<name>A0A9K3PDT7_9STRA</name>
<reference evidence="3" key="1">
    <citation type="journal article" date="2021" name="Sci. Rep.">
        <title>Diploid genomic architecture of Nitzschia inconspicua, an elite biomass production diatom.</title>
        <authorList>
            <person name="Oliver A."/>
            <person name="Podell S."/>
            <person name="Pinowska A."/>
            <person name="Traller J.C."/>
            <person name="Smith S.R."/>
            <person name="McClure R."/>
            <person name="Beliaev A."/>
            <person name="Bohutskyi P."/>
            <person name="Hill E.A."/>
            <person name="Rabines A."/>
            <person name="Zheng H."/>
            <person name="Allen L.Z."/>
            <person name="Kuo A."/>
            <person name="Grigoriev I.V."/>
            <person name="Allen A.E."/>
            <person name="Hazlebeck D."/>
            <person name="Allen E.E."/>
        </authorList>
    </citation>
    <scope>NUCLEOTIDE SEQUENCE</scope>
    <source>
        <strain evidence="3">Hildebrandi</strain>
    </source>
</reference>
<dbReference type="OrthoDB" id="37537at2759"/>
<dbReference type="Pfam" id="PF00248">
    <property type="entry name" value="Aldo_ket_red"/>
    <property type="match status" value="1"/>
</dbReference>
<dbReference type="InterPro" id="IPR023210">
    <property type="entry name" value="NADP_OxRdtase_dom"/>
</dbReference>
<evidence type="ECO:0000256" key="1">
    <source>
        <dbReference type="SAM" id="MobiDB-lite"/>
    </source>
</evidence>
<dbReference type="Proteomes" id="UP000693970">
    <property type="component" value="Unassembled WGS sequence"/>
</dbReference>
<evidence type="ECO:0000259" key="2">
    <source>
        <dbReference type="Pfam" id="PF00248"/>
    </source>
</evidence>
<evidence type="ECO:0000313" key="3">
    <source>
        <dbReference type="EMBL" id="KAG7341414.1"/>
    </source>
</evidence>
<comment type="caution">
    <text evidence="3">The sequence shown here is derived from an EMBL/GenBank/DDBJ whole genome shotgun (WGS) entry which is preliminary data.</text>
</comment>
<dbReference type="PANTHER" id="PTHR43312">
    <property type="entry name" value="D-THREO-ALDOSE 1-DEHYDROGENASE"/>
    <property type="match status" value="1"/>
</dbReference>
<feature type="domain" description="NADP-dependent oxidoreductase" evidence="2">
    <location>
        <begin position="143"/>
        <end position="315"/>
    </location>
</feature>
<proteinExistence type="predicted"/>
<feature type="region of interest" description="Disordered" evidence="1">
    <location>
        <begin position="569"/>
        <end position="599"/>
    </location>
</feature>
<dbReference type="AlphaFoldDB" id="A0A9K3PDT7"/>
<organism evidence="3 4">
    <name type="scientific">Nitzschia inconspicua</name>
    <dbReference type="NCBI Taxonomy" id="303405"/>
    <lineage>
        <taxon>Eukaryota</taxon>
        <taxon>Sar</taxon>
        <taxon>Stramenopiles</taxon>
        <taxon>Ochrophyta</taxon>
        <taxon>Bacillariophyta</taxon>
        <taxon>Bacillariophyceae</taxon>
        <taxon>Bacillariophycidae</taxon>
        <taxon>Bacillariales</taxon>
        <taxon>Bacillariaceae</taxon>
        <taxon>Nitzschia</taxon>
    </lineage>
</organism>
<dbReference type="PANTHER" id="PTHR43312:SF2">
    <property type="entry name" value="OXIDOREDUCTASE"/>
    <property type="match status" value="1"/>
</dbReference>
<dbReference type="InterPro" id="IPR053135">
    <property type="entry name" value="AKR2_Oxidoreductase"/>
</dbReference>
<dbReference type="EMBL" id="JAGRRH010000026">
    <property type="protein sequence ID" value="KAG7341414.1"/>
    <property type="molecule type" value="Genomic_DNA"/>
</dbReference>
<keyword evidence="4" id="KW-1185">Reference proteome</keyword>
<evidence type="ECO:0000313" key="4">
    <source>
        <dbReference type="Proteomes" id="UP000693970"/>
    </source>
</evidence>
<accession>A0A9K3PDT7</accession>
<protein>
    <submittedName>
        <fullName evidence="3">Aldo/keto reductase family protein</fullName>
    </submittedName>
</protein>
<sequence length="614" mass="69243">MTYKLQCLILPGNPENTPKSFQIMADSSLQPSDPKRLKTSVIDLVDLAKNCVGRHPDSDIEIALAFVKETVPQFAKESNDRLVKVGRNIKSLVHNDANPDGIVLPIHAALELQVQECQLLSESASLNVPKVRFGKTNIEMPIITLGCMRFQQRWGDTVQTMNQVYSDCQDNLVAILRRAILDFGINHIETARGYGCSELQLGCAFQQLFATGEIKREDLILQTKVGPREDPNEFRKLMEQSFKALQVDYIDLFAFHGLNGDWQWEWMFGDKHEENCWSIIQEYKAAGKIKFIGFSTHGPTDLINKLIETDKFDYANVHHHFCGSYTASGDGPDHMGNISCLRKMKERDMGAFIISPCDKGGKIYEPSQKLRSLTLPDCEPMAFGLAWLWNLHRHDPHQAEAHTLTIGAARPSDLDQLAVAAHLQGKDEMFPKVVTVSKRLQQAQVDALGQDWLDSCYDGTIKAKDSLYMVEHNQLIWIYNCIKAWGMLAFAKDRYNTFVNNTKNYDPSLTHDENIDKIGRGGWGFTPGVVPEADKDYFVDDLAGIPEINRARVKEAYDFVMKWCAPKPAGNEESKSAGEEGAAPGPVKPKNPAAYQTSYELKPWKDYPDRTYPY</sequence>
<gene>
    <name evidence="3" type="ORF">IV203_023366</name>
</gene>
<reference evidence="3" key="2">
    <citation type="submission" date="2021-04" db="EMBL/GenBank/DDBJ databases">
        <authorList>
            <person name="Podell S."/>
        </authorList>
    </citation>
    <scope>NUCLEOTIDE SEQUENCE</scope>
    <source>
        <strain evidence="3">Hildebrandi</strain>
    </source>
</reference>